<proteinExistence type="predicted"/>
<keyword evidence="3" id="KW-1185">Reference proteome</keyword>
<feature type="compositionally biased region" description="Basic and acidic residues" evidence="1">
    <location>
        <begin position="202"/>
        <end position="225"/>
    </location>
</feature>
<protein>
    <submittedName>
        <fullName evidence="4">Apolipoprotein A-II</fullName>
    </submittedName>
</protein>
<evidence type="ECO:0000256" key="2">
    <source>
        <dbReference type="SAM" id="SignalP"/>
    </source>
</evidence>
<dbReference type="AlphaFoldDB" id="A0A1I7ZN49"/>
<feature type="chain" id="PRO_5012814158" evidence="2">
    <location>
        <begin position="16"/>
        <end position="246"/>
    </location>
</feature>
<feature type="region of interest" description="Disordered" evidence="1">
    <location>
        <begin position="137"/>
        <end position="246"/>
    </location>
</feature>
<sequence length="246" mass="28048">MKWFVAFSLLILVGGRPSALVPDYDELTEEERTMVAFFPKFLFELVMSLEGEEVTAFVQVYYQALEKNTTMDFETEINEIRKLSESAYQKALPYAKKLRAQVSKFSPQLLKVYEEVGPIADCSYIIGLRSRLRPAARDQGRVEVPRSGRERPQASRGDIPKLCKDRQKSEFHKADEGRPPHEGVREAEVSRPVHYGSWQTVAKEEQAKGSRPSKWEIRARGEEYLAPKLAAQRSNTLSPVRGQLKA</sequence>
<dbReference type="Proteomes" id="UP000095287">
    <property type="component" value="Unplaced"/>
</dbReference>
<keyword evidence="2" id="KW-0732">Signal</keyword>
<reference evidence="4" key="1">
    <citation type="submission" date="2016-11" db="UniProtKB">
        <authorList>
            <consortium name="WormBaseParasite"/>
        </authorList>
    </citation>
    <scope>IDENTIFICATION</scope>
</reference>
<feature type="signal peptide" evidence="2">
    <location>
        <begin position="1"/>
        <end position="15"/>
    </location>
</feature>
<dbReference type="WBParaSite" id="L893_g28089.t1">
    <property type="protein sequence ID" value="L893_g28089.t1"/>
    <property type="gene ID" value="L893_g28089"/>
</dbReference>
<evidence type="ECO:0000256" key="1">
    <source>
        <dbReference type="SAM" id="MobiDB-lite"/>
    </source>
</evidence>
<evidence type="ECO:0000313" key="4">
    <source>
        <dbReference type="WBParaSite" id="L893_g28089.t1"/>
    </source>
</evidence>
<name>A0A1I7ZN49_9BILA</name>
<organism evidence="3 4">
    <name type="scientific">Steinernema glaseri</name>
    <dbReference type="NCBI Taxonomy" id="37863"/>
    <lineage>
        <taxon>Eukaryota</taxon>
        <taxon>Metazoa</taxon>
        <taxon>Ecdysozoa</taxon>
        <taxon>Nematoda</taxon>
        <taxon>Chromadorea</taxon>
        <taxon>Rhabditida</taxon>
        <taxon>Tylenchina</taxon>
        <taxon>Panagrolaimomorpha</taxon>
        <taxon>Strongyloidoidea</taxon>
        <taxon>Steinernematidae</taxon>
        <taxon>Steinernema</taxon>
    </lineage>
</organism>
<accession>A0A1I7ZN49</accession>
<evidence type="ECO:0000313" key="3">
    <source>
        <dbReference type="Proteomes" id="UP000095287"/>
    </source>
</evidence>
<feature type="compositionally biased region" description="Basic and acidic residues" evidence="1">
    <location>
        <begin position="137"/>
        <end position="191"/>
    </location>
</feature>